<evidence type="ECO:0000256" key="1">
    <source>
        <dbReference type="SAM" id="Coils"/>
    </source>
</evidence>
<evidence type="ECO:0000313" key="3">
    <source>
        <dbReference type="EMBL" id="VFK62207.1"/>
    </source>
</evidence>
<dbReference type="AlphaFoldDB" id="A0A451A845"/>
<feature type="coiled-coil region" evidence="1">
    <location>
        <begin position="45"/>
        <end position="72"/>
    </location>
</feature>
<gene>
    <name evidence="4" type="ORF">BECKTUN1418E_GA0071001_12993</name>
    <name evidence="3" type="ORF">BECKTUN1418F_GA0071002_12933</name>
</gene>
<protein>
    <submittedName>
        <fullName evidence="3">Allophanate hydrolase subunit 1</fullName>
    </submittedName>
</protein>
<sequence>MPRGDWGKDLNMRFKVHLLTEFLEKKQADGILELSPGVRSLQIRYDSLRLNLSELLDILIEAEKANTNLNELVVKSRIVYLPLAFDDP</sequence>
<evidence type="ECO:0000313" key="4">
    <source>
        <dbReference type="EMBL" id="VFK71803.1"/>
    </source>
</evidence>
<dbReference type="SUPFAM" id="SSF160467">
    <property type="entry name" value="PH0987 N-terminal domain-like"/>
    <property type="match status" value="1"/>
</dbReference>
<dbReference type="InterPro" id="IPR003833">
    <property type="entry name" value="CT_C_D"/>
</dbReference>
<dbReference type="EMBL" id="CAADFY010000293">
    <property type="protein sequence ID" value="VFK62207.1"/>
    <property type="molecule type" value="Genomic_DNA"/>
</dbReference>
<dbReference type="Pfam" id="PF02682">
    <property type="entry name" value="CT_C_D"/>
    <property type="match status" value="1"/>
</dbReference>
<keyword evidence="3" id="KW-0378">Hydrolase</keyword>
<reference evidence="3" key="1">
    <citation type="submission" date="2019-02" db="EMBL/GenBank/DDBJ databases">
        <authorList>
            <person name="Gruber-Vodicka R. H."/>
            <person name="Seah K. B. B."/>
        </authorList>
    </citation>
    <scope>NUCLEOTIDE SEQUENCE</scope>
    <source>
        <strain evidence="4">BECK_BY2</strain>
        <strain evidence="3">BECK_BY3</strain>
    </source>
</reference>
<dbReference type="Gene3D" id="3.30.1360.40">
    <property type="match status" value="1"/>
</dbReference>
<keyword evidence="1" id="KW-0175">Coiled coil</keyword>
<dbReference type="GO" id="GO:0016787">
    <property type="term" value="F:hydrolase activity"/>
    <property type="evidence" value="ECO:0007669"/>
    <property type="project" value="UniProtKB-KW"/>
</dbReference>
<name>A0A451A845_9GAMM</name>
<dbReference type="EMBL" id="CAADFV010000299">
    <property type="protein sequence ID" value="VFK71803.1"/>
    <property type="molecule type" value="Genomic_DNA"/>
</dbReference>
<feature type="domain" description="Carboxyltransferase" evidence="2">
    <location>
        <begin position="10"/>
        <end position="87"/>
    </location>
</feature>
<evidence type="ECO:0000259" key="2">
    <source>
        <dbReference type="Pfam" id="PF02682"/>
    </source>
</evidence>
<proteinExistence type="predicted"/>
<organism evidence="3">
    <name type="scientific">Candidatus Kentrum sp. TUN</name>
    <dbReference type="NCBI Taxonomy" id="2126343"/>
    <lineage>
        <taxon>Bacteria</taxon>
        <taxon>Pseudomonadati</taxon>
        <taxon>Pseudomonadota</taxon>
        <taxon>Gammaproteobacteria</taxon>
        <taxon>Candidatus Kentrum</taxon>
    </lineage>
</organism>
<accession>A0A451A845</accession>